<keyword evidence="10" id="KW-0175">Coiled coil</keyword>
<dbReference type="InterPro" id="IPR010978">
    <property type="entry name" value="tRNA-bd_arm"/>
</dbReference>
<dbReference type="Gene3D" id="1.10.730.10">
    <property type="entry name" value="Isoleucyl-tRNA Synthetase, Domain 1"/>
    <property type="match status" value="1"/>
</dbReference>
<evidence type="ECO:0000256" key="2">
    <source>
        <dbReference type="ARBA" id="ARBA00011245"/>
    </source>
</evidence>
<evidence type="ECO:0000259" key="11">
    <source>
        <dbReference type="Pfam" id="PF00133"/>
    </source>
</evidence>
<evidence type="ECO:0000256" key="10">
    <source>
        <dbReference type="HAMAP-Rule" id="MF_02004"/>
    </source>
</evidence>
<dbReference type="InterPro" id="IPR019499">
    <property type="entry name" value="Val-tRNA_synth_tRNA-bd"/>
</dbReference>
<reference evidence="14 15" key="1">
    <citation type="journal article" date="2016" name="Nat. Commun.">
        <title>Thousands of microbial genomes shed light on interconnected biogeochemical processes in an aquifer system.</title>
        <authorList>
            <person name="Anantharaman K."/>
            <person name="Brown C.T."/>
            <person name="Hug L.A."/>
            <person name="Sharon I."/>
            <person name="Castelle C.J."/>
            <person name="Probst A.J."/>
            <person name="Thomas B.C."/>
            <person name="Singh A."/>
            <person name="Wilkins M.J."/>
            <person name="Karaoz U."/>
            <person name="Brodie E.L."/>
            <person name="Williams K.H."/>
            <person name="Hubbard S.S."/>
            <person name="Banfield J.F."/>
        </authorList>
    </citation>
    <scope>NUCLEOTIDE SEQUENCE [LARGE SCALE GENOMIC DNA]</scope>
</reference>
<dbReference type="Gene3D" id="1.10.287.380">
    <property type="entry name" value="Valyl-tRNA synthetase, C-terminal domain"/>
    <property type="match status" value="1"/>
</dbReference>
<dbReference type="GO" id="GO:0005829">
    <property type="term" value="C:cytosol"/>
    <property type="evidence" value="ECO:0007669"/>
    <property type="project" value="TreeGrafter"/>
</dbReference>
<dbReference type="SUPFAM" id="SSF50677">
    <property type="entry name" value="ValRS/IleRS/LeuRS editing domain"/>
    <property type="match status" value="1"/>
</dbReference>
<evidence type="ECO:0000256" key="3">
    <source>
        <dbReference type="ARBA" id="ARBA00022490"/>
    </source>
</evidence>
<dbReference type="InterPro" id="IPR002303">
    <property type="entry name" value="Valyl-tRNA_ligase"/>
</dbReference>
<dbReference type="CDD" id="cd00817">
    <property type="entry name" value="ValRS_core"/>
    <property type="match status" value="1"/>
</dbReference>
<dbReference type="AlphaFoldDB" id="A0A1F7W8Y3"/>
<evidence type="ECO:0000313" key="15">
    <source>
        <dbReference type="Proteomes" id="UP000176501"/>
    </source>
</evidence>
<feature type="short sequence motif" description="'HIGH' region" evidence="10">
    <location>
        <begin position="49"/>
        <end position="59"/>
    </location>
</feature>
<accession>A0A1F7W8Y3</accession>
<comment type="domain">
    <text evidence="10">The C-terminal coiled-coil domain is crucial for aminoacylation activity.</text>
</comment>
<comment type="subcellular location">
    <subcellularLocation>
        <location evidence="1 10">Cytoplasm</location>
    </subcellularLocation>
</comment>
<keyword evidence="7 10" id="KW-0648">Protein biosynthesis</keyword>
<dbReference type="PROSITE" id="PS00178">
    <property type="entry name" value="AA_TRNA_LIGASE_I"/>
    <property type="match status" value="1"/>
</dbReference>
<comment type="subunit">
    <text evidence="2 10">Monomer.</text>
</comment>
<dbReference type="InterPro" id="IPR009080">
    <property type="entry name" value="tRNAsynth_Ia_anticodon-bd"/>
</dbReference>
<feature type="short sequence motif" description="'KMSKS' region" evidence="10">
    <location>
        <begin position="533"/>
        <end position="537"/>
    </location>
</feature>
<dbReference type="PRINTS" id="PR00986">
    <property type="entry name" value="TRNASYNTHVAL"/>
</dbReference>
<name>A0A1F7W8Y3_9BACT</name>
<keyword evidence="3 10" id="KW-0963">Cytoplasm</keyword>
<dbReference type="Pfam" id="PF00133">
    <property type="entry name" value="tRNA-synt_1"/>
    <property type="match status" value="1"/>
</dbReference>
<dbReference type="EC" id="6.1.1.9" evidence="10"/>
<dbReference type="Pfam" id="PF08264">
    <property type="entry name" value="Anticodon_1"/>
    <property type="match status" value="1"/>
</dbReference>
<keyword evidence="5 10" id="KW-0547">Nucleotide-binding</keyword>
<feature type="domain" description="Valyl-tRNA synthetase tRNA-binding arm" evidence="13">
    <location>
        <begin position="789"/>
        <end position="853"/>
    </location>
</feature>
<dbReference type="InterPro" id="IPR002300">
    <property type="entry name" value="aa-tRNA-synth_Ia"/>
</dbReference>
<comment type="function">
    <text evidence="10">Catalyzes the attachment of valine to tRNA(Val). As ValRS can inadvertently accommodate and process structurally similar amino acids such as threonine, to avoid such errors, it has a 'posttransfer' editing activity that hydrolyzes mischarged Thr-tRNA(Val) in a tRNA-dependent manner.</text>
</comment>
<dbReference type="NCBIfam" id="NF004349">
    <property type="entry name" value="PRK05729.1"/>
    <property type="match status" value="1"/>
</dbReference>
<comment type="domain">
    <text evidence="10">ValRS has two distinct active sites: one for aminoacylation and one for editing. The misactivated threonine is translocated from the active site to the editing site.</text>
</comment>
<feature type="domain" description="Aminoacyl-tRNA synthetase class Ia" evidence="11">
    <location>
        <begin position="19"/>
        <end position="572"/>
    </location>
</feature>
<dbReference type="Gene3D" id="3.40.50.620">
    <property type="entry name" value="HUPs"/>
    <property type="match status" value="2"/>
</dbReference>
<dbReference type="NCBIfam" id="TIGR00422">
    <property type="entry name" value="valS"/>
    <property type="match status" value="1"/>
</dbReference>
<dbReference type="Proteomes" id="UP000176501">
    <property type="component" value="Unassembled WGS sequence"/>
</dbReference>
<feature type="binding site" evidence="10">
    <location>
        <position position="536"/>
    </location>
    <ligand>
        <name>ATP</name>
        <dbReference type="ChEBI" id="CHEBI:30616"/>
    </ligand>
</feature>
<evidence type="ECO:0000256" key="4">
    <source>
        <dbReference type="ARBA" id="ARBA00022598"/>
    </source>
</evidence>
<comment type="caution">
    <text evidence="14">The sequence shown here is derived from an EMBL/GenBank/DDBJ whole genome shotgun (WGS) entry which is preliminary data.</text>
</comment>
<evidence type="ECO:0000313" key="14">
    <source>
        <dbReference type="EMBL" id="OGL99285.1"/>
    </source>
</evidence>
<dbReference type="InterPro" id="IPR033705">
    <property type="entry name" value="Anticodon_Ia_Val"/>
</dbReference>
<dbReference type="SUPFAM" id="SSF47323">
    <property type="entry name" value="Anticodon-binding domain of a subclass of class I aminoacyl-tRNA synthetases"/>
    <property type="match status" value="1"/>
</dbReference>
<evidence type="ECO:0000259" key="12">
    <source>
        <dbReference type="Pfam" id="PF08264"/>
    </source>
</evidence>
<keyword evidence="4 10" id="KW-0436">Ligase</keyword>
<dbReference type="SUPFAM" id="SSF46589">
    <property type="entry name" value="tRNA-binding arm"/>
    <property type="match status" value="1"/>
</dbReference>
<dbReference type="Gene3D" id="3.90.740.10">
    <property type="entry name" value="Valyl/Leucyl/Isoleucyl-tRNA synthetase, editing domain"/>
    <property type="match status" value="1"/>
</dbReference>
<dbReference type="EMBL" id="MGFE01000008">
    <property type="protein sequence ID" value="OGL99285.1"/>
    <property type="molecule type" value="Genomic_DNA"/>
</dbReference>
<evidence type="ECO:0000259" key="13">
    <source>
        <dbReference type="Pfam" id="PF10458"/>
    </source>
</evidence>
<dbReference type="InterPro" id="IPR013155">
    <property type="entry name" value="M/V/L/I-tRNA-synth_anticd-bd"/>
</dbReference>
<dbReference type="HAMAP" id="MF_02004">
    <property type="entry name" value="Val_tRNA_synth_type1"/>
    <property type="match status" value="1"/>
</dbReference>
<keyword evidence="8 10" id="KW-0030">Aminoacyl-tRNA synthetase</keyword>
<comment type="catalytic activity">
    <reaction evidence="9 10">
        <text>tRNA(Val) + L-valine + ATP = L-valyl-tRNA(Val) + AMP + diphosphate</text>
        <dbReference type="Rhea" id="RHEA:10704"/>
        <dbReference type="Rhea" id="RHEA-COMP:9672"/>
        <dbReference type="Rhea" id="RHEA-COMP:9708"/>
        <dbReference type="ChEBI" id="CHEBI:30616"/>
        <dbReference type="ChEBI" id="CHEBI:33019"/>
        <dbReference type="ChEBI" id="CHEBI:57762"/>
        <dbReference type="ChEBI" id="CHEBI:78442"/>
        <dbReference type="ChEBI" id="CHEBI:78537"/>
        <dbReference type="ChEBI" id="CHEBI:456215"/>
        <dbReference type="EC" id="6.1.1.9"/>
    </reaction>
</comment>
<dbReference type="InterPro" id="IPR009008">
    <property type="entry name" value="Val/Leu/Ile-tRNA-synth_edit"/>
</dbReference>
<evidence type="ECO:0000256" key="7">
    <source>
        <dbReference type="ARBA" id="ARBA00022917"/>
    </source>
</evidence>
<dbReference type="GO" id="GO:0005524">
    <property type="term" value="F:ATP binding"/>
    <property type="evidence" value="ECO:0007669"/>
    <property type="project" value="UniProtKB-UniRule"/>
</dbReference>
<evidence type="ECO:0000256" key="8">
    <source>
        <dbReference type="ARBA" id="ARBA00023146"/>
    </source>
</evidence>
<dbReference type="GO" id="GO:0002161">
    <property type="term" value="F:aminoacyl-tRNA deacylase activity"/>
    <property type="evidence" value="ECO:0007669"/>
    <property type="project" value="InterPro"/>
</dbReference>
<dbReference type="InterPro" id="IPR037118">
    <property type="entry name" value="Val-tRNA_synth_C_sf"/>
</dbReference>
<feature type="domain" description="Methionyl/Valyl/Leucyl/Isoleucyl-tRNA synthetase anticodon-binding" evidence="12">
    <location>
        <begin position="614"/>
        <end position="751"/>
    </location>
</feature>
<dbReference type="GO" id="GO:0006438">
    <property type="term" value="P:valyl-tRNA aminoacylation"/>
    <property type="evidence" value="ECO:0007669"/>
    <property type="project" value="UniProtKB-UniRule"/>
</dbReference>
<dbReference type="PANTHER" id="PTHR11946:SF93">
    <property type="entry name" value="VALINE--TRNA LIGASE, CHLOROPLASTIC_MITOCHONDRIAL 2"/>
    <property type="match status" value="1"/>
</dbReference>
<dbReference type="FunFam" id="3.40.50.620:FF:000032">
    <property type="entry name" value="Valine--tRNA ligase"/>
    <property type="match status" value="1"/>
</dbReference>
<protein>
    <recommendedName>
        <fullName evidence="10">Valine--tRNA ligase</fullName>
        <ecNumber evidence="10">6.1.1.9</ecNumber>
    </recommendedName>
    <alternativeName>
        <fullName evidence="10">Valyl-tRNA synthetase</fullName>
        <shortName evidence="10">ValRS</shortName>
    </alternativeName>
</protein>
<evidence type="ECO:0000256" key="5">
    <source>
        <dbReference type="ARBA" id="ARBA00022741"/>
    </source>
</evidence>
<evidence type="ECO:0000256" key="6">
    <source>
        <dbReference type="ARBA" id="ARBA00022840"/>
    </source>
</evidence>
<dbReference type="SUPFAM" id="SSF52374">
    <property type="entry name" value="Nucleotidylyl transferase"/>
    <property type="match status" value="1"/>
</dbReference>
<dbReference type="Pfam" id="PF10458">
    <property type="entry name" value="Val_tRNA-synt_C"/>
    <property type="match status" value="1"/>
</dbReference>
<organism evidence="14 15">
    <name type="scientific">Candidatus Uhrbacteria bacterium RIFOXYB2_FULL_57_15</name>
    <dbReference type="NCBI Taxonomy" id="1802422"/>
    <lineage>
        <taxon>Bacteria</taxon>
        <taxon>Candidatus Uhriibacteriota</taxon>
    </lineage>
</organism>
<dbReference type="PANTHER" id="PTHR11946">
    <property type="entry name" value="VALYL-TRNA SYNTHETASES"/>
    <property type="match status" value="1"/>
</dbReference>
<proteinExistence type="inferred from homology"/>
<dbReference type="GO" id="GO:0004832">
    <property type="term" value="F:valine-tRNA ligase activity"/>
    <property type="evidence" value="ECO:0007669"/>
    <property type="project" value="UniProtKB-UniRule"/>
</dbReference>
<dbReference type="InterPro" id="IPR001412">
    <property type="entry name" value="aa-tRNA-synth_I_CS"/>
</dbReference>
<dbReference type="CDD" id="cd07962">
    <property type="entry name" value="Anticodon_Ia_Val"/>
    <property type="match status" value="1"/>
</dbReference>
<evidence type="ECO:0000256" key="9">
    <source>
        <dbReference type="ARBA" id="ARBA00047552"/>
    </source>
</evidence>
<gene>
    <name evidence="10" type="primary">valS</name>
    <name evidence="14" type="ORF">A2304_04665</name>
</gene>
<dbReference type="InterPro" id="IPR014729">
    <property type="entry name" value="Rossmann-like_a/b/a_fold"/>
</dbReference>
<evidence type="ECO:0000256" key="1">
    <source>
        <dbReference type="ARBA" id="ARBA00004496"/>
    </source>
</evidence>
<sequence length="853" mass="96125">MERNDMPKAYDAKQYEDRIYSAWEESGFFNPDNLPGERSETFSMVLPPPNVTGTLHMGHAVMLAIEDIMVRFARMRGKKTLWVPGTDHAAIATSTKVEKILFKTEGKTRHDIGREAFLRRVETFAQDSHDTIVNQCKKMGASLDWSREAYTLDAKRNHAVNVAFKKMYDDGLIYRGNRVINWDPIGQTTISDIEIVYKEVEATLYTFRYAKDFPIAISTTRPETKVGDTAVAVHPDDERYSSFVGKTFENIPFAGTTITITVVADKEVDPAFGTGALGVTPAHSLVDADIAARHGLAMKQVIGADGRMTEDAGPLVAGQTTVNARETVASWLREQGLVEGEEKTAQNLATAERSGGTIEPIPMLQWFMAVRKEFERQGKTVTMCSLMRDAVESGKTKIIPERFEKTYFQWTDTLRDWNVSRQLWYGHRVPVWYRNDEIFVGTEAPEGDGWTQDPDTLDTWFSAGMWTFTTLGWPDLDSADLRTYHTTSVLETGYDILFFWVVRMMLMTTYLMDEVPFKTVYLHGLVRDEQGRKMSKSLDNIINPLDMIAKYGADATRLSLVIGSTPGNDTKLSEEKIAGYRNFTNKLWNISRFVLTSVESVGVPEVIVPKTLADRWILSRLDATLASVTKKLAAYEFSAAGEELRDFTWNDFADWYLEIAKIQDRAATDPILLHILEAVMRMWHPFMPFVTEQIWSSFKETTLMIEAWPVAGGMHDEAVEREFAVVQEAIVTIRNIRATQKVGPAKKVSVTVSEASLLAYAETIKWLARVEELTLGDKQGIQLVLGTMDVEAEHKRLTAERDQLYAYVTATEARLANAEFTAKAPETVVAQMRSRRDEAAAKLAAIKAQLDEI</sequence>
<keyword evidence="6 10" id="KW-0067">ATP-binding</keyword>
<comment type="similarity">
    <text evidence="10">Belongs to the class-I aminoacyl-tRNA synthetase family. ValS type 1 subfamily.</text>
</comment>